<dbReference type="RefSeq" id="WP_377302784.1">
    <property type="nucleotide sequence ID" value="NZ_JBHSMK010000002.1"/>
</dbReference>
<protein>
    <submittedName>
        <fullName evidence="2">VOC family protein</fullName>
    </submittedName>
</protein>
<evidence type="ECO:0000259" key="1">
    <source>
        <dbReference type="PROSITE" id="PS51819"/>
    </source>
</evidence>
<dbReference type="CDD" id="cd06587">
    <property type="entry name" value="VOC"/>
    <property type="match status" value="1"/>
</dbReference>
<dbReference type="InterPro" id="IPR051332">
    <property type="entry name" value="Fosfomycin_Res_Enzymes"/>
</dbReference>
<organism evidence="2 3">
    <name type="scientific">Rhodanobacter umsongensis</name>
    <dbReference type="NCBI Taxonomy" id="633153"/>
    <lineage>
        <taxon>Bacteria</taxon>
        <taxon>Pseudomonadati</taxon>
        <taxon>Pseudomonadota</taxon>
        <taxon>Gammaproteobacteria</taxon>
        <taxon>Lysobacterales</taxon>
        <taxon>Rhodanobacteraceae</taxon>
        <taxon>Rhodanobacter</taxon>
    </lineage>
</organism>
<sequence length="123" mass="13497">MQLNHLHICVQDVAAVSSFFVNHFGFNLRETRGRNGFAILKGDTGFVLTLMRLPSEVASEHAYPPMFHVGFLVADEALLESTRASLVIAGCDPSAIEHMRGSRRFYCKAPGGLLIEVGHEPEA</sequence>
<dbReference type="PANTHER" id="PTHR36113">
    <property type="entry name" value="LYASE, PUTATIVE-RELATED-RELATED"/>
    <property type="match status" value="1"/>
</dbReference>
<reference evidence="3" key="1">
    <citation type="journal article" date="2019" name="Int. J. Syst. Evol. Microbiol.">
        <title>The Global Catalogue of Microorganisms (GCM) 10K type strain sequencing project: providing services to taxonomists for standard genome sequencing and annotation.</title>
        <authorList>
            <consortium name="The Broad Institute Genomics Platform"/>
            <consortium name="The Broad Institute Genome Sequencing Center for Infectious Disease"/>
            <person name="Wu L."/>
            <person name="Ma J."/>
        </authorList>
    </citation>
    <scope>NUCLEOTIDE SEQUENCE [LARGE SCALE GENOMIC DNA]</scope>
    <source>
        <strain evidence="3">JCM 17130</strain>
    </source>
</reference>
<proteinExistence type="predicted"/>
<dbReference type="Gene3D" id="3.10.180.10">
    <property type="entry name" value="2,3-Dihydroxybiphenyl 1,2-Dioxygenase, domain 1"/>
    <property type="match status" value="1"/>
</dbReference>
<dbReference type="SUPFAM" id="SSF54593">
    <property type="entry name" value="Glyoxalase/Bleomycin resistance protein/Dihydroxybiphenyl dioxygenase"/>
    <property type="match status" value="1"/>
</dbReference>
<gene>
    <name evidence="2" type="ORF">ACFPME_05405</name>
</gene>
<dbReference type="InterPro" id="IPR037523">
    <property type="entry name" value="VOC_core"/>
</dbReference>
<dbReference type="PROSITE" id="PS51819">
    <property type="entry name" value="VOC"/>
    <property type="match status" value="1"/>
</dbReference>
<comment type="caution">
    <text evidence="2">The sequence shown here is derived from an EMBL/GenBank/DDBJ whole genome shotgun (WGS) entry which is preliminary data.</text>
</comment>
<dbReference type="Proteomes" id="UP001596013">
    <property type="component" value="Unassembled WGS sequence"/>
</dbReference>
<dbReference type="InterPro" id="IPR029068">
    <property type="entry name" value="Glyas_Bleomycin-R_OHBP_Dase"/>
</dbReference>
<evidence type="ECO:0000313" key="3">
    <source>
        <dbReference type="Proteomes" id="UP001596013"/>
    </source>
</evidence>
<feature type="domain" description="VOC" evidence="1">
    <location>
        <begin position="2"/>
        <end position="120"/>
    </location>
</feature>
<keyword evidence="3" id="KW-1185">Reference proteome</keyword>
<dbReference type="InterPro" id="IPR004360">
    <property type="entry name" value="Glyas_Fos-R_dOase_dom"/>
</dbReference>
<dbReference type="Pfam" id="PF00903">
    <property type="entry name" value="Glyoxalase"/>
    <property type="match status" value="1"/>
</dbReference>
<evidence type="ECO:0000313" key="2">
    <source>
        <dbReference type="EMBL" id="MFC5435984.1"/>
    </source>
</evidence>
<name>A0ABW0JJC7_9GAMM</name>
<accession>A0ABW0JJC7</accession>
<dbReference type="PANTHER" id="PTHR36113:SF3">
    <property type="entry name" value="SLL5075 PROTEIN"/>
    <property type="match status" value="1"/>
</dbReference>
<dbReference type="EMBL" id="JBHSMK010000002">
    <property type="protein sequence ID" value="MFC5435984.1"/>
    <property type="molecule type" value="Genomic_DNA"/>
</dbReference>